<protein>
    <recommendedName>
        <fullName evidence="4">O-antigen polymerase</fullName>
    </recommendedName>
</protein>
<feature type="transmembrane region" description="Helical" evidence="1">
    <location>
        <begin position="19"/>
        <end position="37"/>
    </location>
</feature>
<name>A0ABR4YDW6_9VIBR</name>
<feature type="transmembrane region" description="Helical" evidence="1">
    <location>
        <begin position="143"/>
        <end position="160"/>
    </location>
</feature>
<evidence type="ECO:0008006" key="4">
    <source>
        <dbReference type="Google" id="ProtNLM"/>
    </source>
</evidence>
<feature type="transmembrane region" description="Helical" evidence="1">
    <location>
        <begin position="49"/>
        <end position="66"/>
    </location>
</feature>
<dbReference type="Proteomes" id="UP000030520">
    <property type="component" value="Unassembled WGS sequence"/>
</dbReference>
<evidence type="ECO:0000256" key="1">
    <source>
        <dbReference type="SAM" id="Phobius"/>
    </source>
</evidence>
<dbReference type="EMBL" id="JRWM01000005">
    <property type="protein sequence ID" value="KHA61682.1"/>
    <property type="molecule type" value="Genomic_DNA"/>
</dbReference>
<gene>
    <name evidence="2" type="ORF">NL53_05030</name>
</gene>
<feature type="transmembrane region" description="Helical" evidence="1">
    <location>
        <begin position="302"/>
        <end position="323"/>
    </location>
</feature>
<organism evidence="2 3">
    <name type="scientific">Vibrio variabilis</name>
    <dbReference type="NCBI Taxonomy" id="990271"/>
    <lineage>
        <taxon>Bacteria</taxon>
        <taxon>Pseudomonadati</taxon>
        <taxon>Pseudomonadota</taxon>
        <taxon>Gammaproteobacteria</taxon>
        <taxon>Vibrionales</taxon>
        <taxon>Vibrionaceae</taxon>
        <taxon>Vibrio</taxon>
    </lineage>
</organism>
<comment type="caution">
    <text evidence="2">The sequence shown here is derived from an EMBL/GenBank/DDBJ whole genome shotgun (WGS) entry which is preliminary data.</text>
</comment>
<keyword evidence="3" id="KW-1185">Reference proteome</keyword>
<keyword evidence="1" id="KW-0472">Membrane</keyword>
<feature type="transmembrane region" description="Helical" evidence="1">
    <location>
        <begin position="78"/>
        <end position="100"/>
    </location>
</feature>
<keyword evidence="1" id="KW-0812">Transmembrane</keyword>
<accession>A0ABR4YDW6</accession>
<evidence type="ECO:0000313" key="3">
    <source>
        <dbReference type="Proteomes" id="UP000030520"/>
    </source>
</evidence>
<feature type="transmembrane region" description="Helical" evidence="1">
    <location>
        <begin position="206"/>
        <end position="227"/>
    </location>
</feature>
<keyword evidence="1" id="KW-1133">Transmembrane helix</keyword>
<proteinExistence type="predicted"/>
<feature type="transmembrane region" description="Helical" evidence="1">
    <location>
        <begin position="330"/>
        <end position="348"/>
    </location>
</feature>
<sequence>MYGVFFALYFQRIDKNSSIILIVLFSWWLLGSIGVLFPSELGSSYTSYIYNSMKLMVWGVLIVFVGSRSFDGSRFVPLVINIALICTLYIFLQAFFAYILGFSVSNGLDLWIISANYDDYYYSQGLSSGQVRLASIWFEPAQYASYTLLALICLIFYPNVSKDDDNKVWKIILLSLGLVVSTSSAAIFWLMIVITLSFVWKKNIGVLISLVFIPILIFSILNFSILLDYIKDQGVFGYSIYLALNKLSHWEESARLGASFQTAFEILNYGLHKYVGIGIGSESILMSSLGLELQYLNSFSRVFIWSGILGVSVFILIYFYSILINYSNKLFVILFSYCFFSGFYSTMWTSPDSILYLSLAIYSLRVRKESIEN</sequence>
<feature type="transmembrane region" description="Helical" evidence="1">
    <location>
        <begin position="274"/>
        <end position="296"/>
    </location>
</feature>
<reference evidence="2 3" key="1">
    <citation type="submission" date="2014-10" db="EMBL/GenBank/DDBJ databases">
        <title>Genome sequencing of Vibrio variabilis T01.</title>
        <authorList>
            <person name="Chan K.-G."/>
            <person name="Mohamad N.I."/>
        </authorList>
    </citation>
    <scope>NUCLEOTIDE SEQUENCE [LARGE SCALE GENOMIC DNA]</scope>
    <source>
        <strain evidence="2 3">T01</strain>
    </source>
</reference>
<evidence type="ECO:0000313" key="2">
    <source>
        <dbReference type="EMBL" id="KHA61682.1"/>
    </source>
</evidence>
<feature type="transmembrane region" description="Helical" evidence="1">
    <location>
        <begin position="172"/>
        <end position="200"/>
    </location>
</feature>